<gene>
    <name evidence="1" type="ORF">DUPY_02280</name>
</gene>
<protein>
    <submittedName>
        <fullName evidence="1">Uncharacterized protein</fullName>
    </submittedName>
</protein>
<dbReference type="AlphaFoldDB" id="A0A1E7X7U2"/>
<reference evidence="2" key="1">
    <citation type="journal article" date="2016" name="Front. Microbiol.">
        <title>Molecular Keys to the Janthinobacterium and Duganella spp. Interaction with the Plant Pathogen Fusarium graminearum.</title>
        <authorList>
            <person name="Haack F.S."/>
            <person name="Poehlein A."/>
            <person name="Kroger C."/>
            <person name="Voigt C.A."/>
            <person name="Piepenbring M."/>
            <person name="Bode H.B."/>
            <person name="Daniel R."/>
            <person name="Schafer W."/>
            <person name="Streit W.R."/>
        </authorList>
    </citation>
    <scope>NUCLEOTIDE SEQUENCE [LARGE SCALE GENOMIC DNA]</scope>
    <source>
        <strain evidence="2">T54</strain>
    </source>
</reference>
<sequence>MQRTALALAVQPVDGWGEMWLFHQTGAGWMVYVLPPAATEPGVGNAEFAGWVPGTQSMLVAREARIDTRYKRSFELVAIDTLATLKSADRPSSLSQFYGWQDPAWKRQILALR</sequence>
<dbReference type="EMBL" id="LROM01000022">
    <property type="protein sequence ID" value="OFA09068.1"/>
    <property type="molecule type" value="Genomic_DNA"/>
</dbReference>
<dbReference type="Proteomes" id="UP000175989">
    <property type="component" value="Unassembled WGS sequence"/>
</dbReference>
<proteinExistence type="predicted"/>
<evidence type="ECO:0000313" key="1">
    <source>
        <dbReference type="EMBL" id="OFA09068.1"/>
    </source>
</evidence>
<comment type="caution">
    <text evidence="1">The sequence shown here is derived from an EMBL/GenBank/DDBJ whole genome shotgun (WGS) entry which is preliminary data.</text>
</comment>
<organism evidence="1 2">
    <name type="scientific">Duganella phyllosphaerae</name>
    <dbReference type="NCBI Taxonomy" id="762836"/>
    <lineage>
        <taxon>Bacteria</taxon>
        <taxon>Pseudomonadati</taxon>
        <taxon>Pseudomonadota</taxon>
        <taxon>Betaproteobacteria</taxon>
        <taxon>Burkholderiales</taxon>
        <taxon>Oxalobacteraceae</taxon>
        <taxon>Telluria group</taxon>
        <taxon>Duganella</taxon>
    </lineage>
</organism>
<keyword evidence="2" id="KW-1185">Reference proteome</keyword>
<dbReference type="PATRIC" id="fig|762836.4.peg.240"/>
<accession>A0A1E7X7U2</accession>
<name>A0A1E7X7U2_9BURK</name>
<evidence type="ECO:0000313" key="2">
    <source>
        <dbReference type="Proteomes" id="UP000175989"/>
    </source>
</evidence>